<comment type="subcellular location">
    <subcellularLocation>
        <location evidence="1">Membrane</location>
        <topology evidence="1">Single-pass type I membrane protein</topology>
    </subcellularLocation>
</comment>
<dbReference type="GO" id="GO:0016020">
    <property type="term" value="C:membrane"/>
    <property type="evidence" value="ECO:0007669"/>
    <property type="project" value="UniProtKB-SubCell"/>
</dbReference>
<dbReference type="AlphaFoldDB" id="A0A5J9THF1"/>
<evidence type="ECO:0000259" key="7">
    <source>
        <dbReference type="PROSITE" id="PS50927"/>
    </source>
</evidence>
<evidence type="ECO:0000256" key="6">
    <source>
        <dbReference type="SAM" id="SignalP"/>
    </source>
</evidence>
<name>A0A5J9THF1_9POAL</name>
<evidence type="ECO:0000256" key="1">
    <source>
        <dbReference type="ARBA" id="ARBA00004479"/>
    </source>
</evidence>
<dbReference type="PANTHER" id="PTHR32444">
    <property type="entry name" value="BULB-TYPE LECTIN DOMAIN-CONTAINING PROTEIN"/>
    <property type="match status" value="1"/>
</dbReference>
<comment type="caution">
    <text evidence="8">The sequence shown here is derived from an EMBL/GenBank/DDBJ whole genome shotgun (WGS) entry which is preliminary data.</text>
</comment>
<accession>A0A5J9THF1</accession>
<reference evidence="8 9" key="1">
    <citation type="journal article" date="2019" name="Sci. Rep.">
        <title>A high-quality genome of Eragrostis curvula grass provides insights into Poaceae evolution and supports new strategies to enhance forage quality.</title>
        <authorList>
            <person name="Carballo J."/>
            <person name="Santos B.A.C.M."/>
            <person name="Zappacosta D."/>
            <person name="Garbus I."/>
            <person name="Selva J.P."/>
            <person name="Gallo C.A."/>
            <person name="Diaz A."/>
            <person name="Albertini E."/>
            <person name="Caccamo M."/>
            <person name="Echenique V."/>
        </authorList>
    </citation>
    <scope>NUCLEOTIDE SEQUENCE [LARGE SCALE GENOMIC DNA]</scope>
    <source>
        <strain evidence="9">cv. Victoria</strain>
        <tissue evidence="8">Leaf</tissue>
    </source>
</reference>
<keyword evidence="6" id="KW-0732">Signal</keyword>
<keyword evidence="9" id="KW-1185">Reference proteome</keyword>
<feature type="non-terminal residue" evidence="8">
    <location>
        <position position="1"/>
    </location>
</feature>
<evidence type="ECO:0000313" key="8">
    <source>
        <dbReference type="EMBL" id="TVU10348.1"/>
    </source>
</evidence>
<evidence type="ECO:0000256" key="5">
    <source>
        <dbReference type="ARBA" id="ARBA00048679"/>
    </source>
</evidence>
<evidence type="ECO:0000256" key="2">
    <source>
        <dbReference type="ARBA" id="ARBA00012513"/>
    </source>
</evidence>
<dbReference type="PROSITE" id="PS50927">
    <property type="entry name" value="BULB_LECTIN"/>
    <property type="match status" value="1"/>
</dbReference>
<proteinExistence type="predicted"/>
<dbReference type="InterPro" id="IPR036426">
    <property type="entry name" value="Bulb-type_lectin_dom_sf"/>
</dbReference>
<comment type="catalytic activity">
    <reaction evidence="4">
        <text>L-threonyl-[protein] + ATP = O-phospho-L-threonyl-[protein] + ADP + H(+)</text>
        <dbReference type="Rhea" id="RHEA:46608"/>
        <dbReference type="Rhea" id="RHEA-COMP:11060"/>
        <dbReference type="Rhea" id="RHEA-COMP:11605"/>
        <dbReference type="ChEBI" id="CHEBI:15378"/>
        <dbReference type="ChEBI" id="CHEBI:30013"/>
        <dbReference type="ChEBI" id="CHEBI:30616"/>
        <dbReference type="ChEBI" id="CHEBI:61977"/>
        <dbReference type="ChEBI" id="CHEBI:456216"/>
        <dbReference type="EC" id="2.7.11.1"/>
    </reaction>
</comment>
<dbReference type="Gramene" id="TVU10348">
    <property type="protein sequence ID" value="TVU10348"/>
    <property type="gene ID" value="EJB05_43872"/>
</dbReference>
<dbReference type="InterPro" id="IPR001480">
    <property type="entry name" value="Bulb-type_lectin_dom"/>
</dbReference>
<dbReference type="GO" id="GO:0051707">
    <property type="term" value="P:response to other organism"/>
    <property type="evidence" value="ECO:0007669"/>
    <property type="project" value="UniProtKB-ARBA"/>
</dbReference>
<feature type="signal peptide" evidence="6">
    <location>
        <begin position="1"/>
        <end position="23"/>
    </location>
</feature>
<organism evidence="8 9">
    <name type="scientific">Eragrostis curvula</name>
    <name type="common">weeping love grass</name>
    <dbReference type="NCBI Taxonomy" id="38414"/>
    <lineage>
        <taxon>Eukaryota</taxon>
        <taxon>Viridiplantae</taxon>
        <taxon>Streptophyta</taxon>
        <taxon>Embryophyta</taxon>
        <taxon>Tracheophyta</taxon>
        <taxon>Spermatophyta</taxon>
        <taxon>Magnoliopsida</taxon>
        <taxon>Liliopsida</taxon>
        <taxon>Poales</taxon>
        <taxon>Poaceae</taxon>
        <taxon>PACMAD clade</taxon>
        <taxon>Chloridoideae</taxon>
        <taxon>Eragrostideae</taxon>
        <taxon>Eragrostidinae</taxon>
        <taxon>Eragrostis</taxon>
    </lineage>
</organism>
<dbReference type="Proteomes" id="UP000324897">
    <property type="component" value="Chromosome 3"/>
</dbReference>
<evidence type="ECO:0000256" key="3">
    <source>
        <dbReference type="ARBA" id="ARBA00023170"/>
    </source>
</evidence>
<protein>
    <recommendedName>
        <fullName evidence="2">non-specific serine/threonine protein kinase</fullName>
        <ecNumber evidence="2">2.7.11.1</ecNumber>
    </recommendedName>
</protein>
<dbReference type="Pfam" id="PF01453">
    <property type="entry name" value="B_lectin"/>
    <property type="match status" value="1"/>
</dbReference>
<feature type="chain" id="PRO_5023877621" description="non-specific serine/threonine protein kinase" evidence="6">
    <location>
        <begin position="24"/>
        <end position="176"/>
    </location>
</feature>
<dbReference type="EMBL" id="RWGY01000039">
    <property type="protein sequence ID" value="TVU10348.1"/>
    <property type="molecule type" value="Genomic_DNA"/>
</dbReference>
<dbReference type="SMART" id="SM00108">
    <property type="entry name" value="B_lectin"/>
    <property type="match status" value="1"/>
</dbReference>
<dbReference type="PANTHER" id="PTHR32444:SF118">
    <property type="entry name" value="OS09G0551150 PROTEIN"/>
    <property type="match status" value="1"/>
</dbReference>
<dbReference type="Gene3D" id="2.90.10.10">
    <property type="entry name" value="Bulb-type lectin domain"/>
    <property type="match status" value="1"/>
</dbReference>
<evidence type="ECO:0000256" key="4">
    <source>
        <dbReference type="ARBA" id="ARBA00047899"/>
    </source>
</evidence>
<comment type="catalytic activity">
    <reaction evidence="5">
        <text>L-seryl-[protein] + ATP = O-phospho-L-seryl-[protein] + ADP + H(+)</text>
        <dbReference type="Rhea" id="RHEA:17989"/>
        <dbReference type="Rhea" id="RHEA-COMP:9863"/>
        <dbReference type="Rhea" id="RHEA-COMP:11604"/>
        <dbReference type="ChEBI" id="CHEBI:15378"/>
        <dbReference type="ChEBI" id="CHEBI:29999"/>
        <dbReference type="ChEBI" id="CHEBI:30616"/>
        <dbReference type="ChEBI" id="CHEBI:83421"/>
        <dbReference type="ChEBI" id="CHEBI:456216"/>
        <dbReference type="EC" id="2.7.11.1"/>
    </reaction>
</comment>
<feature type="domain" description="Bulb-type lectin" evidence="7">
    <location>
        <begin position="24"/>
        <end position="162"/>
    </location>
</feature>
<dbReference type="SUPFAM" id="SSF51110">
    <property type="entry name" value="alpha-D-mannose-specific plant lectins"/>
    <property type="match status" value="1"/>
</dbReference>
<keyword evidence="3" id="KW-0675">Receptor</keyword>
<evidence type="ECO:0000313" key="9">
    <source>
        <dbReference type="Proteomes" id="UP000324897"/>
    </source>
</evidence>
<gene>
    <name evidence="8" type="ORF">EJB05_43872</name>
</gene>
<dbReference type="EC" id="2.7.11.1" evidence="2"/>
<dbReference type="GO" id="GO:0004674">
    <property type="term" value="F:protein serine/threonine kinase activity"/>
    <property type="evidence" value="ECO:0007669"/>
    <property type="project" value="UniProtKB-EC"/>
</dbReference>
<sequence length="176" mass="18837">MAWSAAISYSTLLLLLLLPLCAADDRLVPGKPLTPGATIVSDGGSFAFGFFSPNNSTPDKLYLGIWYNNLPQITVLRQPLLVAFRPPLATPASTPASAAASFPFRPPHVTRLPWAIHSRSNGPEGLSPRGTSSPTGLAAALLNTGNLVVRSPNGTALWQSFDLPCDTFTRFMFDLR</sequence>